<evidence type="ECO:0000256" key="2">
    <source>
        <dbReference type="ARBA" id="ARBA00004667"/>
    </source>
</evidence>
<dbReference type="InterPro" id="IPR004516">
    <property type="entry name" value="HisRS/HisZ"/>
</dbReference>
<accession>A0A1N7IP55</accession>
<evidence type="ECO:0000256" key="3">
    <source>
        <dbReference type="ARBA" id="ARBA00005539"/>
    </source>
</evidence>
<dbReference type="RefSeq" id="WP_076398426.1">
    <property type="nucleotide sequence ID" value="NZ_FTOA01000001.1"/>
</dbReference>
<evidence type="ECO:0000256" key="7">
    <source>
        <dbReference type="ARBA" id="ARBA00025246"/>
    </source>
</evidence>
<feature type="binding site" evidence="9">
    <location>
        <position position="132"/>
    </location>
    <ligand>
        <name>L-histidine</name>
        <dbReference type="ChEBI" id="CHEBI:57595"/>
    </ligand>
</feature>
<feature type="binding site" evidence="9">
    <location>
        <position position="114"/>
    </location>
    <ligand>
        <name>L-histidine</name>
        <dbReference type="ChEBI" id="CHEBI:57595"/>
    </ligand>
</feature>
<dbReference type="PANTHER" id="PTHR43707">
    <property type="entry name" value="HISTIDYL-TRNA SYNTHETASE"/>
    <property type="match status" value="1"/>
</dbReference>
<feature type="binding site" evidence="9">
    <location>
        <position position="128"/>
    </location>
    <ligand>
        <name>L-histidine</name>
        <dbReference type="ChEBI" id="CHEBI:57595"/>
    </ligand>
</feature>
<comment type="miscellaneous">
    <text evidence="8">This function is generally fulfilled by the C-terminal part of HisG, which is missing in some bacteria such as this one.</text>
</comment>
<gene>
    <name evidence="8" type="primary">hisZ</name>
    <name evidence="11" type="ORF">SAMN05421779_101408</name>
</gene>
<dbReference type="Pfam" id="PF13393">
    <property type="entry name" value="tRNA-synt_His"/>
    <property type="match status" value="1"/>
</dbReference>
<comment type="similarity">
    <text evidence="3 8">Belongs to the class-II aminoacyl-tRNA synthetase family. HisZ subfamily.</text>
</comment>
<dbReference type="EMBL" id="FTOA01000001">
    <property type="protein sequence ID" value="SIS38751.1"/>
    <property type="molecule type" value="Genomic_DNA"/>
</dbReference>
<dbReference type="SUPFAM" id="SSF55681">
    <property type="entry name" value="Class II aaRS and biotin synthetases"/>
    <property type="match status" value="1"/>
</dbReference>
<evidence type="ECO:0000256" key="4">
    <source>
        <dbReference type="ARBA" id="ARBA00011496"/>
    </source>
</evidence>
<dbReference type="GO" id="GO:0006427">
    <property type="term" value="P:histidyl-tRNA aminoacylation"/>
    <property type="evidence" value="ECO:0007669"/>
    <property type="project" value="TreeGrafter"/>
</dbReference>
<name>A0A1N7IP55_9PROT</name>
<proteinExistence type="inferred from homology"/>
<dbReference type="OrthoDB" id="9769617at2"/>
<dbReference type="CDD" id="cd00773">
    <property type="entry name" value="HisRS-like_core"/>
    <property type="match status" value="1"/>
</dbReference>
<keyword evidence="11" id="KW-0808">Transferase</keyword>
<dbReference type="PIRSF" id="PIRSF001549">
    <property type="entry name" value="His-tRNA_synth"/>
    <property type="match status" value="1"/>
</dbReference>
<keyword evidence="6 8" id="KW-0963">Cytoplasm</keyword>
<organism evidence="11 12">
    <name type="scientific">Insolitispirillum peregrinum</name>
    <dbReference type="NCBI Taxonomy" id="80876"/>
    <lineage>
        <taxon>Bacteria</taxon>
        <taxon>Pseudomonadati</taxon>
        <taxon>Pseudomonadota</taxon>
        <taxon>Alphaproteobacteria</taxon>
        <taxon>Rhodospirillales</taxon>
        <taxon>Novispirillaceae</taxon>
        <taxon>Insolitispirillum</taxon>
    </lineage>
</organism>
<feature type="binding site" evidence="9">
    <location>
        <position position="268"/>
    </location>
    <ligand>
        <name>L-histidine</name>
        <dbReference type="ChEBI" id="CHEBI:57595"/>
    </ligand>
</feature>
<dbReference type="GO" id="GO:0004821">
    <property type="term" value="F:histidine-tRNA ligase activity"/>
    <property type="evidence" value="ECO:0007669"/>
    <property type="project" value="TreeGrafter"/>
</dbReference>
<dbReference type="InterPro" id="IPR041715">
    <property type="entry name" value="HisRS-like_core"/>
</dbReference>
<evidence type="ECO:0000256" key="5">
    <source>
        <dbReference type="ARBA" id="ARBA00020397"/>
    </source>
</evidence>
<dbReference type="GO" id="GO:0016757">
    <property type="term" value="F:glycosyltransferase activity"/>
    <property type="evidence" value="ECO:0007669"/>
    <property type="project" value="UniProtKB-KW"/>
</dbReference>
<keyword evidence="8" id="KW-0368">Histidine biosynthesis</keyword>
<dbReference type="AlphaFoldDB" id="A0A1N7IP55"/>
<reference evidence="11 12" key="1">
    <citation type="submission" date="2017-01" db="EMBL/GenBank/DDBJ databases">
        <authorList>
            <person name="Mah S.A."/>
            <person name="Swanson W.J."/>
            <person name="Moy G.W."/>
            <person name="Vacquier V.D."/>
        </authorList>
    </citation>
    <scope>NUCLEOTIDE SEQUENCE [LARGE SCALE GENOMIC DNA]</scope>
    <source>
        <strain evidence="11 12">DSM 11589</strain>
    </source>
</reference>
<evidence type="ECO:0000313" key="12">
    <source>
        <dbReference type="Proteomes" id="UP000185678"/>
    </source>
</evidence>
<evidence type="ECO:0000256" key="1">
    <source>
        <dbReference type="ARBA" id="ARBA00004496"/>
    </source>
</evidence>
<dbReference type="GO" id="GO:0000105">
    <property type="term" value="P:L-histidine biosynthetic process"/>
    <property type="evidence" value="ECO:0007669"/>
    <property type="project" value="UniProtKB-UniRule"/>
</dbReference>
<comment type="function">
    <text evidence="7 8">Required for the first step of histidine biosynthesis. May allow the feedback regulation of ATP phosphoribosyltransferase activity by histidine.</text>
</comment>
<evidence type="ECO:0000313" key="11">
    <source>
        <dbReference type="EMBL" id="SIS38751.1"/>
    </source>
</evidence>
<dbReference type="GO" id="GO:0005737">
    <property type="term" value="C:cytoplasm"/>
    <property type="evidence" value="ECO:0007669"/>
    <property type="project" value="UniProtKB-SubCell"/>
</dbReference>
<feature type="binding site" evidence="9">
    <location>
        <begin position="84"/>
        <end position="86"/>
    </location>
    <ligand>
        <name>L-histidine</name>
        <dbReference type="ChEBI" id="CHEBI:57595"/>
    </ligand>
</feature>
<evidence type="ECO:0000256" key="8">
    <source>
        <dbReference type="HAMAP-Rule" id="MF_00125"/>
    </source>
</evidence>
<comment type="subunit">
    <text evidence="4 8">Heteromultimer composed of HisG and HisZ subunits.</text>
</comment>
<dbReference type="HAMAP" id="MF_00125">
    <property type="entry name" value="HisZ"/>
    <property type="match status" value="1"/>
</dbReference>
<dbReference type="PANTHER" id="PTHR43707:SF1">
    <property type="entry name" value="HISTIDINE--TRNA LIGASE, MITOCHONDRIAL-RELATED"/>
    <property type="match status" value="1"/>
</dbReference>
<evidence type="ECO:0000259" key="10">
    <source>
        <dbReference type="Pfam" id="PF13393"/>
    </source>
</evidence>
<dbReference type="Proteomes" id="UP000185678">
    <property type="component" value="Unassembled WGS sequence"/>
</dbReference>
<dbReference type="InterPro" id="IPR004517">
    <property type="entry name" value="HisZ"/>
</dbReference>
<feature type="domain" description="Class II Histidinyl-tRNA synthetase (HisRS)-like catalytic core" evidence="10">
    <location>
        <begin position="13"/>
        <end position="314"/>
    </location>
</feature>
<keyword evidence="12" id="KW-1185">Reference proteome</keyword>
<comment type="subcellular location">
    <subcellularLocation>
        <location evidence="1 8">Cytoplasm</location>
    </subcellularLocation>
</comment>
<dbReference type="InterPro" id="IPR045864">
    <property type="entry name" value="aa-tRNA-synth_II/BPL/LPL"/>
</dbReference>
<evidence type="ECO:0000256" key="6">
    <source>
        <dbReference type="ARBA" id="ARBA00022490"/>
    </source>
</evidence>
<dbReference type="STRING" id="80876.SAMN05421779_101408"/>
<sequence>MSDTANKALLPTGLRDVLPPDAALEAVAVNRLLGVFAAHGYDRVKPPLIEFEESLLDGVGAVTTKDTFRVMDPLSQRMMGVRADMTIQVARIATTRMVRHPRPLRLCYAGQVLRVKGSQLRPERQFTQAGIELIGADTPVADAEVIGMVIRALDAVGVRDVSVDLMLPPLVPAMCDALQLSPEARRTLRDALDQKDAAAVKAMGGDVAGVFGVLLGCIGEAEEVLSRLQAMDLPAAAAQRRDTLAEVIALVREEHPAATLTIDPVEYRGFEYHTGVSFSVFSRGVSGELGRGGRYRAGEAQERAVGATLSVDAVTEAMEPLSSGPRVLLSVKDRLLAGRYQTDGWVTLNALQDPQDFAAEARRLGCSHYSVGGDLHAINDKQG</sequence>
<dbReference type="Gene3D" id="3.30.930.10">
    <property type="entry name" value="Bira Bifunctional Protein, Domain 2"/>
    <property type="match status" value="1"/>
</dbReference>
<keyword evidence="11" id="KW-0328">Glycosyltransferase</keyword>
<comment type="pathway">
    <text evidence="2 8">Amino-acid biosynthesis; L-histidine biosynthesis; L-histidine from 5-phospho-alpha-D-ribose 1-diphosphate: step 1/9.</text>
</comment>
<protein>
    <recommendedName>
        <fullName evidence="5 8">ATP phosphoribosyltransferase regulatory subunit</fullName>
    </recommendedName>
</protein>
<dbReference type="UniPathway" id="UPA00031">
    <property type="reaction ID" value="UER00006"/>
</dbReference>
<keyword evidence="8" id="KW-0028">Amino-acid biosynthesis</keyword>
<evidence type="ECO:0000256" key="9">
    <source>
        <dbReference type="PIRSR" id="PIRSR001549-1"/>
    </source>
</evidence>